<proteinExistence type="predicted"/>
<dbReference type="Gene3D" id="3.90.850.10">
    <property type="entry name" value="Fumarylacetoacetase-like, C-terminal domain"/>
    <property type="match status" value="1"/>
</dbReference>
<dbReference type="GO" id="GO:0016787">
    <property type="term" value="F:hydrolase activity"/>
    <property type="evidence" value="ECO:0007669"/>
    <property type="project" value="UniProtKB-KW"/>
</dbReference>
<evidence type="ECO:0000256" key="1">
    <source>
        <dbReference type="ARBA" id="ARBA00022723"/>
    </source>
</evidence>
<evidence type="ECO:0000313" key="4">
    <source>
        <dbReference type="EMBL" id="GAA4997357.1"/>
    </source>
</evidence>
<feature type="region of interest" description="Disordered" evidence="2">
    <location>
        <begin position="266"/>
        <end position="294"/>
    </location>
</feature>
<feature type="domain" description="Fumarylacetoacetase-like C-terminal" evidence="3">
    <location>
        <begin position="61"/>
        <end position="262"/>
    </location>
</feature>
<dbReference type="SUPFAM" id="SSF56529">
    <property type="entry name" value="FAH"/>
    <property type="match status" value="1"/>
</dbReference>
<comment type="caution">
    <text evidence="4">The sequence shown here is derived from an EMBL/GenBank/DDBJ whole genome shotgun (WGS) entry which is preliminary data.</text>
</comment>
<keyword evidence="5" id="KW-1185">Reference proteome</keyword>
<keyword evidence="1" id="KW-0479">Metal-binding</keyword>
<name>A0ABP9IGI5_9ACTN</name>
<dbReference type="EMBL" id="BAABIV010000018">
    <property type="protein sequence ID" value="GAA4997357.1"/>
    <property type="molecule type" value="Genomic_DNA"/>
</dbReference>
<dbReference type="PANTHER" id="PTHR11820:SF7">
    <property type="entry name" value="ACYLPYRUVASE FAHD1, MITOCHONDRIAL"/>
    <property type="match status" value="1"/>
</dbReference>
<dbReference type="InterPro" id="IPR011234">
    <property type="entry name" value="Fumarylacetoacetase-like_C"/>
</dbReference>
<dbReference type="PANTHER" id="PTHR11820">
    <property type="entry name" value="ACYLPYRUVASE"/>
    <property type="match status" value="1"/>
</dbReference>
<accession>A0ABP9IGI5</accession>
<evidence type="ECO:0000256" key="2">
    <source>
        <dbReference type="SAM" id="MobiDB-lite"/>
    </source>
</evidence>
<dbReference type="Proteomes" id="UP001500610">
    <property type="component" value="Unassembled WGS sequence"/>
</dbReference>
<dbReference type="InterPro" id="IPR036663">
    <property type="entry name" value="Fumarylacetoacetase_C_sf"/>
</dbReference>
<gene>
    <name evidence="4" type="ORF">GCM10023257_45160</name>
</gene>
<dbReference type="RefSeq" id="WP_226029855.1">
    <property type="nucleotide sequence ID" value="NZ_BAABIV010000018.1"/>
</dbReference>
<reference evidence="5" key="1">
    <citation type="journal article" date="2019" name="Int. J. Syst. Evol. Microbiol.">
        <title>The Global Catalogue of Microorganisms (GCM) 10K type strain sequencing project: providing services to taxonomists for standard genome sequencing and annotation.</title>
        <authorList>
            <consortium name="The Broad Institute Genomics Platform"/>
            <consortium name="The Broad Institute Genome Sequencing Center for Infectious Disease"/>
            <person name="Wu L."/>
            <person name="Ma J."/>
        </authorList>
    </citation>
    <scope>NUCLEOTIDE SEQUENCE [LARGE SCALE GENOMIC DNA]</scope>
    <source>
        <strain evidence="5">JCM 17657</strain>
    </source>
</reference>
<protein>
    <submittedName>
        <fullName evidence="4">Fumarylacetoacetate hydrolase family protein</fullName>
    </submittedName>
</protein>
<evidence type="ECO:0000259" key="3">
    <source>
        <dbReference type="Pfam" id="PF01557"/>
    </source>
</evidence>
<keyword evidence="4" id="KW-0378">Hydrolase</keyword>
<sequence length="294" mass="30519">MLICRYADHGRRGYGRVVHEENGDLLTPVRYDGRARRWVGGIGPARPLSEVTLLPPAEPSKIVCVALNYAPQGSPAGPARPADPASCAVVLKPPSTLAGPGAVVGHPGEPWELRHEAELAVVIGTACKGVPAQRAAEVVAGYTCADDLTAYVRRAPEEPTGHPPVWAKHFDTFTPLGPWLATGLDPADVPITCRVNGEVRQDGGTRGLLTPVHEIVAVVSRHMSLLPGDVILTGTPAGSGPLSVGDRVEVSVPGIGTLCHTVGAASDRPWAPGPTVDDGVPAGRVTARPAPRSA</sequence>
<evidence type="ECO:0000313" key="5">
    <source>
        <dbReference type="Proteomes" id="UP001500610"/>
    </source>
</evidence>
<organism evidence="4 5">
    <name type="scientific">Streptomyces hyderabadensis</name>
    <dbReference type="NCBI Taxonomy" id="598549"/>
    <lineage>
        <taxon>Bacteria</taxon>
        <taxon>Bacillati</taxon>
        <taxon>Actinomycetota</taxon>
        <taxon>Actinomycetes</taxon>
        <taxon>Kitasatosporales</taxon>
        <taxon>Streptomycetaceae</taxon>
        <taxon>Streptomyces</taxon>
    </lineage>
</organism>
<dbReference type="Pfam" id="PF01557">
    <property type="entry name" value="FAA_hydrolase"/>
    <property type="match status" value="1"/>
</dbReference>